<keyword evidence="8" id="KW-1185">Reference proteome</keyword>
<keyword evidence="5" id="KW-0175">Coiled coil</keyword>
<comment type="caution">
    <text evidence="7">The sequence shown here is derived from an EMBL/GenBank/DDBJ whole genome shotgun (WGS) entry which is preliminary data.</text>
</comment>
<organism evidence="7 8">
    <name type="scientific">Perkinsus olseni</name>
    <name type="common">Perkinsus atlanticus</name>
    <dbReference type="NCBI Taxonomy" id="32597"/>
    <lineage>
        <taxon>Eukaryota</taxon>
        <taxon>Sar</taxon>
        <taxon>Alveolata</taxon>
        <taxon>Perkinsozoa</taxon>
        <taxon>Perkinsea</taxon>
        <taxon>Perkinsida</taxon>
        <taxon>Perkinsidae</taxon>
        <taxon>Perkinsus</taxon>
    </lineage>
</organism>
<dbReference type="InterPro" id="IPR012678">
    <property type="entry name" value="Ribosomal_uL23/eL15/eS24_sf"/>
</dbReference>
<dbReference type="InterPro" id="IPR001214">
    <property type="entry name" value="SET_dom"/>
</dbReference>
<evidence type="ECO:0000313" key="8">
    <source>
        <dbReference type="Proteomes" id="UP000553632"/>
    </source>
</evidence>
<dbReference type="PANTHER" id="PTHR12059:SF5">
    <property type="entry name" value="LARGE RIBOSOMAL SUBUNIT PROTEIN UL23M"/>
    <property type="match status" value="1"/>
</dbReference>
<dbReference type="PROSITE" id="PS50280">
    <property type="entry name" value="SET"/>
    <property type="match status" value="1"/>
</dbReference>
<feature type="non-terminal residue" evidence="7">
    <location>
        <position position="1"/>
    </location>
</feature>
<evidence type="ECO:0000256" key="3">
    <source>
        <dbReference type="ARBA" id="ARBA00023274"/>
    </source>
</evidence>
<dbReference type="GO" id="GO:0003735">
    <property type="term" value="F:structural constituent of ribosome"/>
    <property type="evidence" value="ECO:0007669"/>
    <property type="project" value="InterPro"/>
</dbReference>
<feature type="domain" description="SET" evidence="6">
    <location>
        <begin position="771"/>
        <end position="927"/>
    </location>
</feature>
<dbReference type="Pfam" id="PF00276">
    <property type="entry name" value="Ribosomal_L23"/>
    <property type="match status" value="1"/>
</dbReference>
<dbReference type="AlphaFoldDB" id="A0A7J6QML4"/>
<evidence type="ECO:0000259" key="6">
    <source>
        <dbReference type="PROSITE" id="PS50280"/>
    </source>
</evidence>
<dbReference type="Gene3D" id="2.120.10.30">
    <property type="entry name" value="TolB, C-terminal domain"/>
    <property type="match status" value="1"/>
</dbReference>
<proteinExistence type="inferred from homology"/>
<feature type="coiled-coil region" evidence="5">
    <location>
        <begin position="92"/>
        <end position="127"/>
    </location>
</feature>
<keyword evidence="3" id="KW-0687">Ribonucleoprotein</keyword>
<dbReference type="InterPro" id="IPR046341">
    <property type="entry name" value="SET_dom_sf"/>
</dbReference>
<evidence type="ECO:0000256" key="2">
    <source>
        <dbReference type="ARBA" id="ARBA00022980"/>
    </source>
</evidence>
<evidence type="ECO:0000256" key="4">
    <source>
        <dbReference type="ARBA" id="ARBA00039977"/>
    </source>
</evidence>
<evidence type="ECO:0000313" key="7">
    <source>
        <dbReference type="EMBL" id="KAF4709523.1"/>
    </source>
</evidence>
<dbReference type="SUPFAM" id="SSF54189">
    <property type="entry name" value="Ribosomal proteins S24e, L23 and L15e"/>
    <property type="match status" value="1"/>
</dbReference>
<sequence>FIMYDPSTRALLQTHDPLEQAGSFGGPSIAQRTFLRTREAQAAGTVGGPLELLQQLGEDPTGARKRKSRMRVRYPEPGYSEARSLMIQRSLVKQIQAERRALNLERRRQRDAQASLARQRLKEIEEQEKRADEGASCPHPVYGDSGDLYVIGEEGCGEIFRYMGIDDLQHPDVSGEPDPSTEIRIAPCGPFGPLDAGCTGFVIQSPPEREQGSSAVIAVTACDMANGTLVKVTRTLGDSGAVPSGEVGKVNSEALMVPMDLGADIEKAVQQSHHVLVQEYEGVPLLGLHSVALCPNTGFVFFTDSGPSGESSLSRPLGSVFAIDPTTGMLLPLAIRSLAYPTGLAVTQRRSCHNSTPTAVLYVAETMNNRVLRFIESPAGSGCYHASVFHQLSGRLGPVAVAVSAAGHLFIAHNDIGGLSSTGRIVVLDEEGQLLSTISLPHPDITGLAVSPDQKYPGAGLLDFIAASQLLGPPKAPRNVFFPWFNFVVHRSGMYLEPNRIAFRVPVHLTKLEIREYLRKIYGVKAIRCTTVVRFPKVMKNRARAYYKNGAQFKKAIVTCEETIPNSVKMLSSSSTPHLNPAIHRNKLSMQYDYIPYRFGQDRKNDWKPRHRHAWREPIPLLLRGDQGHPTITKREEMALRMDTTLPHQDVMNTKKAMLDGTPRQSFPRIDLAEIRRRKYAFQHQYDHLKGSENIHIEEPAEDFDYATLGSLLRYFFTAFCIQTMGGDGHDDGRRDLLGFEPFSEPPTDDELLAMARGEFGAWPHDLYVNPSVGVKRTEEFGGGRGLYNISDHVIPMGSLIAFERPLLIEPCYDQLLSSLQSAVADSKNKAIIEKLFSGSTEGVADLDLEGILSHNYMAEEPLPVNGKRNVTDDKLFNRVGLWPFLSMANHYYLPNVTRSHIGKEGYLASRAIKDIPPGGQVLDNYCPTLMPWVERNKVAHSQHGFNEPFDPKYDMSPPEELTALMQAVREIKQALVAGPPTAEQYALAGEEGDSDGSIEPPTVKEHSEMCFQSLIGTLEEVDGSLKDPSLAVAYSTLADAANGSEAYELEVHALSESLALAMSREPYSFVSCTLSVRLALAARRVLDDDKCAKLEQMARKHFRVVFGGGDSLFDYCNNALAAPKVD</sequence>
<gene>
    <name evidence="7" type="ORF">FOZ63_030758</name>
</gene>
<comment type="similarity">
    <text evidence="1">Belongs to the universal ribosomal protein uL23 family.</text>
</comment>
<name>A0A7J6QML4_PEROL</name>
<dbReference type="EMBL" id="JABANO010031892">
    <property type="protein sequence ID" value="KAF4709523.1"/>
    <property type="molecule type" value="Genomic_DNA"/>
</dbReference>
<dbReference type="GO" id="GO:0032543">
    <property type="term" value="P:mitochondrial translation"/>
    <property type="evidence" value="ECO:0007669"/>
    <property type="project" value="TreeGrafter"/>
</dbReference>
<reference evidence="7 8" key="1">
    <citation type="submission" date="2020-04" db="EMBL/GenBank/DDBJ databases">
        <title>Perkinsus olseni comparative genomics.</title>
        <authorList>
            <person name="Bogema D.R."/>
        </authorList>
    </citation>
    <scope>NUCLEOTIDE SEQUENCE [LARGE SCALE GENOMIC DNA]</scope>
    <source>
        <strain evidence="7 8">ATCC PRA-207</strain>
    </source>
</reference>
<keyword evidence="2" id="KW-0689">Ribosomal protein</keyword>
<dbReference type="Proteomes" id="UP000553632">
    <property type="component" value="Unassembled WGS sequence"/>
</dbReference>
<dbReference type="PANTHER" id="PTHR12059">
    <property type="entry name" value="RIBOSOMAL PROTEIN L23-RELATED"/>
    <property type="match status" value="1"/>
</dbReference>
<evidence type="ECO:0000256" key="5">
    <source>
        <dbReference type="SAM" id="Coils"/>
    </source>
</evidence>
<dbReference type="Gene3D" id="2.170.270.10">
    <property type="entry name" value="SET domain"/>
    <property type="match status" value="1"/>
</dbReference>
<dbReference type="Gene3D" id="3.30.70.330">
    <property type="match status" value="1"/>
</dbReference>
<dbReference type="InterPro" id="IPR012677">
    <property type="entry name" value="Nucleotide-bd_a/b_plait_sf"/>
</dbReference>
<dbReference type="GO" id="GO:0005762">
    <property type="term" value="C:mitochondrial large ribosomal subunit"/>
    <property type="evidence" value="ECO:0007669"/>
    <property type="project" value="TreeGrafter"/>
</dbReference>
<protein>
    <recommendedName>
        <fullName evidence="4">Large ribosomal subunit protein uL23m</fullName>
    </recommendedName>
</protein>
<dbReference type="SUPFAM" id="SSF63829">
    <property type="entry name" value="Calcium-dependent phosphotriesterase"/>
    <property type="match status" value="1"/>
</dbReference>
<accession>A0A7J6QML4</accession>
<evidence type="ECO:0000256" key="1">
    <source>
        <dbReference type="ARBA" id="ARBA00006700"/>
    </source>
</evidence>
<dbReference type="InterPro" id="IPR013025">
    <property type="entry name" value="Ribosomal_uL23-like"/>
</dbReference>
<dbReference type="SUPFAM" id="SSF82199">
    <property type="entry name" value="SET domain"/>
    <property type="match status" value="1"/>
</dbReference>
<dbReference type="InterPro" id="IPR011042">
    <property type="entry name" value="6-blade_b-propeller_TolB-like"/>
</dbReference>